<dbReference type="EMBL" id="BLWD01000004">
    <property type="protein sequence ID" value="GFN10132.1"/>
    <property type="molecule type" value="Genomic_DNA"/>
</dbReference>
<sequence length="234" mass="24395">MAGNPAIDGTLIRALAGDDSHDVRRRLAHHPDIPLDVLTRLARGTRIGGALLPRIAAASGAEAEELACSPDPAVRMLVAQRRDLPPEIRDALATDADAKVVKSVAPHPGLSEAQLRAMVGRHGVRVLAKVATNPDATPALLEELARHEPPVPKALREVARHRNVTASALLACLGAEQVRPLAAGHPALPPQTIADLLTGTGTDTDLRVAEQAAANPSLPHAVMRALLAPPPPAV</sequence>
<evidence type="ECO:0000313" key="2">
    <source>
        <dbReference type="Proteomes" id="UP000498740"/>
    </source>
</evidence>
<evidence type="ECO:0000313" key="1">
    <source>
        <dbReference type="EMBL" id="GFN10132.1"/>
    </source>
</evidence>
<accession>A0A7J0D5V6</accession>
<proteinExistence type="predicted"/>
<dbReference type="Gene3D" id="1.25.10.10">
    <property type="entry name" value="Leucine-rich Repeat Variant"/>
    <property type="match status" value="1"/>
</dbReference>
<name>A0A7J0D5V6_STRMI</name>
<dbReference type="Proteomes" id="UP000498740">
    <property type="component" value="Unassembled WGS sequence"/>
</dbReference>
<comment type="caution">
    <text evidence="1">The sequence shown here is derived from an EMBL/GenBank/DDBJ whole genome shotgun (WGS) entry which is preliminary data.</text>
</comment>
<dbReference type="InterPro" id="IPR011989">
    <property type="entry name" value="ARM-like"/>
</dbReference>
<gene>
    <name evidence="1" type="ORF">Smic_86880</name>
</gene>
<dbReference type="AlphaFoldDB" id="A0A7J0D5V6"/>
<reference evidence="1 2" key="1">
    <citation type="submission" date="2020-05" db="EMBL/GenBank/DDBJ databases">
        <title>Whole genome shotgun sequence of Streptomyces microflavus NBRC 13062.</title>
        <authorList>
            <person name="Komaki H."/>
            <person name="Tamura T."/>
        </authorList>
    </citation>
    <scope>NUCLEOTIDE SEQUENCE [LARGE SCALE GENOMIC DNA]</scope>
    <source>
        <strain evidence="1 2">NBRC 13062</strain>
    </source>
</reference>
<organism evidence="1 2">
    <name type="scientific">Streptomyces microflavus</name>
    <name type="common">Streptomyces lipmanii</name>
    <dbReference type="NCBI Taxonomy" id="1919"/>
    <lineage>
        <taxon>Bacteria</taxon>
        <taxon>Bacillati</taxon>
        <taxon>Actinomycetota</taxon>
        <taxon>Actinomycetes</taxon>
        <taxon>Kitasatosporales</taxon>
        <taxon>Streptomycetaceae</taxon>
        <taxon>Streptomyces</taxon>
    </lineage>
</organism>
<evidence type="ECO:0008006" key="3">
    <source>
        <dbReference type="Google" id="ProtNLM"/>
    </source>
</evidence>
<protein>
    <recommendedName>
        <fullName evidence="3">Leucine rich repeat variant</fullName>
    </recommendedName>
</protein>